<name>A0A532UXQ4_UNCL8</name>
<comment type="caution">
    <text evidence="1">The sequence shown here is derived from an EMBL/GenBank/DDBJ whole genome shotgun (WGS) entry which is preliminary data.</text>
</comment>
<protein>
    <recommendedName>
        <fullName evidence="3">Type 4 fimbrial biogenesis protein PilX N-terminal domain-containing protein</fullName>
    </recommendedName>
</protein>
<reference evidence="1 2" key="1">
    <citation type="submission" date="2017-06" db="EMBL/GenBank/DDBJ databases">
        <title>Novel microbial phyla capable of carbon fixation and sulfur reduction in deep-sea sediments.</title>
        <authorList>
            <person name="Huang J."/>
            <person name="Baker B."/>
            <person name="Wang Y."/>
        </authorList>
    </citation>
    <scope>NUCLEOTIDE SEQUENCE [LARGE SCALE GENOMIC DNA]</scope>
    <source>
        <strain evidence="1">B3_LCP</strain>
    </source>
</reference>
<proteinExistence type="predicted"/>
<dbReference type="AlphaFoldDB" id="A0A532UXQ4"/>
<dbReference type="EMBL" id="NJBN01000007">
    <property type="protein sequence ID" value="TKJ39730.1"/>
    <property type="molecule type" value="Genomic_DNA"/>
</dbReference>
<sequence length="170" mass="18614">MINTGQMLLVLGALTIFSLTLPSLNQSLLYNDRTLIATNAEMAAMSLAEKVLAEAGAMAFDEVCLTTKPQLTSQLTNINALGPESGESYPQFDDMDDFHGATIRDSITMPSVLFNINSSVSYIDPLNPTTEVGYKTFVKKLVVTVTGPYLINPASEQNVQIKMEQLYSFY</sequence>
<evidence type="ECO:0008006" key="3">
    <source>
        <dbReference type="Google" id="ProtNLM"/>
    </source>
</evidence>
<dbReference type="Proteomes" id="UP000319619">
    <property type="component" value="Unassembled WGS sequence"/>
</dbReference>
<organism evidence="1 2">
    <name type="scientific">candidate division LCP-89 bacterium B3_LCP</name>
    <dbReference type="NCBI Taxonomy" id="2012998"/>
    <lineage>
        <taxon>Bacteria</taxon>
        <taxon>Pseudomonadati</taxon>
        <taxon>Bacteria division LCP-89</taxon>
    </lineage>
</organism>
<gene>
    <name evidence="1" type="ORF">CEE37_10655</name>
</gene>
<accession>A0A532UXQ4</accession>
<evidence type="ECO:0000313" key="2">
    <source>
        <dbReference type="Proteomes" id="UP000319619"/>
    </source>
</evidence>
<evidence type="ECO:0000313" key="1">
    <source>
        <dbReference type="EMBL" id="TKJ39730.1"/>
    </source>
</evidence>